<evidence type="ECO:0000313" key="6">
    <source>
        <dbReference type="EMBL" id="EEO27395.1"/>
    </source>
</evidence>
<dbReference type="InterPro" id="IPR039536">
    <property type="entry name" value="TetR_C_Proteobacteria"/>
</dbReference>
<evidence type="ECO:0000313" key="7">
    <source>
        <dbReference type="Proteomes" id="UP000003973"/>
    </source>
</evidence>
<feature type="domain" description="HTH tetR-type" evidence="5">
    <location>
        <begin position="6"/>
        <end position="66"/>
    </location>
</feature>
<dbReference type="InterPro" id="IPR009057">
    <property type="entry name" value="Homeodomain-like_sf"/>
</dbReference>
<reference evidence="6" key="1">
    <citation type="submission" date="2011-10" db="EMBL/GenBank/DDBJ databases">
        <title>The Genome Sequence of Oxalobacter formigenes HOxBLS.</title>
        <authorList>
            <consortium name="The Broad Institute Genome Sequencing Platform"/>
            <person name="Earl A."/>
            <person name="Ward D."/>
            <person name="Feldgarden M."/>
            <person name="Gevers D."/>
            <person name="Allison M.J."/>
            <person name="Humphrey S."/>
            <person name="Young S.K."/>
            <person name="Zeng Q."/>
            <person name="Gargeya S."/>
            <person name="Fitzgerald M."/>
            <person name="Haas B."/>
            <person name="Abouelleil A."/>
            <person name="Alvarado L."/>
            <person name="Arachchi H.M."/>
            <person name="Berlin A."/>
            <person name="Brown A."/>
            <person name="Chapman S.B."/>
            <person name="Chen Z."/>
            <person name="Dunbar C."/>
            <person name="Freedman E."/>
            <person name="Gearin G."/>
            <person name="Goldberg J."/>
            <person name="Griggs A."/>
            <person name="Gujja S."/>
            <person name="Heiman D."/>
            <person name="Howarth C."/>
            <person name="Larson L."/>
            <person name="Lui A."/>
            <person name="MacDonald P.J.P."/>
            <person name="Montmayeur A."/>
            <person name="Murphy C."/>
            <person name="Neiman D."/>
            <person name="Pearson M."/>
            <person name="Priest M."/>
            <person name="Roberts A."/>
            <person name="Saif S."/>
            <person name="Shea T."/>
            <person name="Shenoy N."/>
            <person name="Sisk P."/>
            <person name="Stolte C."/>
            <person name="Sykes S."/>
            <person name="Wortman J."/>
            <person name="Nusbaum C."/>
            <person name="Birren B."/>
        </authorList>
    </citation>
    <scope>NUCLEOTIDE SEQUENCE [LARGE SCALE GENOMIC DNA]</scope>
    <source>
        <strain evidence="6">HOxBLS</strain>
    </source>
</reference>
<dbReference type="InterPro" id="IPR036271">
    <property type="entry name" value="Tet_transcr_reg_TetR-rel_C_sf"/>
</dbReference>
<keyword evidence="1" id="KW-0805">Transcription regulation</keyword>
<keyword evidence="2 4" id="KW-0238">DNA-binding</keyword>
<dbReference type="RefSeq" id="WP_005876361.1">
    <property type="nucleotide sequence ID" value="NZ_CABMNL010000001.1"/>
</dbReference>
<dbReference type="PROSITE" id="PS50977">
    <property type="entry name" value="HTH_TETR_2"/>
    <property type="match status" value="1"/>
</dbReference>
<dbReference type="eggNOG" id="COG1309">
    <property type="taxonomic scope" value="Bacteria"/>
</dbReference>
<dbReference type="Proteomes" id="UP000003973">
    <property type="component" value="Unassembled WGS sequence"/>
</dbReference>
<dbReference type="HOGENOM" id="CLU_069356_27_0_4"/>
<dbReference type="Pfam" id="PF00440">
    <property type="entry name" value="TetR_N"/>
    <property type="match status" value="1"/>
</dbReference>
<dbReference type="GO" id="GO:0003700">
    <property type="term" value="F:DNA-binding transcription factor activity"/>
    <property type="evidence" value="ECO:0007669"/>
    <property type="project" value="TreeGrafter"/>
</dbReference>
<dbReference type="PANTHER" id="PTHR30055">
    <property type="entry name" value="HTH-TYPE TRANSCRIPTIONAL REGULATOR RUTR"/>
    <property type="match status" value="1"/>
</dbReference>
<dbReference type="FunFam" id="1.10.10.60:FF:000141">
    <property type="entry name" value="TetR family transcriptional regulator"/>
    <property type="match status" value="1"/>
</dbReference>
<dbReference type="InterPro" id="IPR050109">
    <property type="entry name" value="HTH-type_TetR-like_transc_reg"/>
</dbReference>
<comment type="caution">
    <text evidence="6">The sequence shown here is derived from an EMBL/GenBank/DDBJ whole genome shotgun (WGS) entry which is preliminary data.</text>
</comment>
<keyword evidence="7" id="KW-1185">Reference proteome</keyword>
<evidence type="ECO:0000256" key="1">
    <source>
        <dbReference type="ARBA" id="ARBA00023015"/>
    </source>
</evidence>
<evidence type="ECO:0000256" key="4">
    <source>
        <dbReference type="PROSITE-ProRule" id="PRU00335"/>
    </source>
</evidence>
<evidence type="ECO:0000256" key="2">
    <source>
        <dbReference type="ARBA" id="ARBA00023125"/>
    </source>
</evidence>
<sequence>MKKKTEAKRQAILDAASAVFRETGFHNATMNAIAARLGGSKMTLYSYFPSKEAIFLEVVRRIADSKSRKLTSMLEQPPSAITEVSRKLADEAYSVLKQPAGDIEAALRRFGEKYIAFVYSPEILSIRRVLFAESVRSETGRFYYENGPKKTIGLIAVFLEAAVANGQLKPLADPFAAATHLRSLLNAEWYERCLFDVDMPLSAERIGKTVRDAVRVFVAAYGA</sequence>
<evidence type="ECO:0000256" key="3">
    <source>
        <dbReference type="ARBA" id="ARBA00023163"/>
    </source>
</evidence>
<keyword evidence="3" id="KW-0804">Transcription</keyword>
<evidence type="ECO:0000259" key="5">
    <source>
        <dbReference type="PROSITE" id="PS50977"/>
    </source>
</evidence>
<dbReference type="Gene3D" id="1.10.357.10">
    <property type="entry name" value="Tetracycline Repressor, domain 2"/>
    <property type="match status" value="1"/>
</dbReference>
<protein>
    <recommendedName>
        <fullName evidence="5">HTH tetR-type domain-containing protein</fullName>
    </recommendedName>
</protein>
<gene>
    <name evidence="6" type="ORF">OFAG_00548</name>
</gene>
<dbReference type="GO" id="GO:0000976">
    <property type="term" value="F:transcription cis-regulatory region binding"/>
    <property type="evidence" value="ECO:0007669"/>
    <property type="project" value="TreeGrafter"/>
</dbReference>
<dbReference type="AlphaFoldDB" id="C3X2F9"/>
<dbReference type="EMBL" id="ACDP02000026">
    <property type="protein sequence ID" value="EEO27395.1"/>
    <property type="molecule type" value="Genomic_DNA"/>
</dbReference>
<accession>C3X2F9</accession>
<feature type="DNA-binding region" description="H-T-H motif" evidence="4">
    <location>
        <begin position="29"/>
        <end position="48"/>
    </location>
</feature>
<dbReference type="SUPFAM" id="SSF46689">
    <property type="entry name" value="Homeodomain-like"/>
    <property type="match status" value="1"/>
</dbReference>
<dbReference type="PANTHER" id="PTHR30055:SF146">
    <property type="entry name" value="HTH-TYPE TRANSCRIPTIONAL DUAL REGULATOR CECR"/>
    <property type="match status" value="1"/>
</dbReference>
<dbReference type="Pfam" id="PF14246">
    <property type="entry name" value="TetR_C_7"/>
    <property type="match status" value="1"/>
</dbReference>
<organism evidence="6 7">
    <name type="scientific">Oxalobacter paraformigenes</name>
    <dbReference type="NCBI Taxonomy" id="556268"/>
    <lineage>
        <taxon>Bacteria</taxon>
        <taxon>Pseudomonadati</taxon>
        <taxon>Pseudomonadota</taxon>
        <taxon>Betaproteobacteria</taxon>
        <taxon>Burkholderiales</taxon>
        <taxon>Oxalobacteraceae</taxon>
        <taxon>Oxalobacter</taxon>
    </lineage>
</organism>
<proteinExistence type="predicted"/>
<dbReference type="SUPFAM" id="SSF48498">
    <property type="entry name" value="Tetracyclin repressor-like, C-terminal domain"/>
    <property type="match status" value="1"/>
</dbReference>
<dbReference type="InterPro" id="IPR001647">
    <property type="entry name" value="HTH_TetR"/>
</dbReference>
<dbReference type="PRINTS" id="PR00455">
    <property type="entry name" value="HTHTETR"/>
</dbReference>
<name>C3X2F9_9BURK</name>